<sequence>MAYQSPSIRTYIAVSTLVAMLLCSCVAAVHAGSILDPQVAHDGENRSAASPGSLFPVQVEEMLAHSGLSSMASATGENTVDSNAMPDNVSAPLPHAAALTGEPEREDEAVEISAMTDQPPEAAVHADGDEELAELIGRTGVSLMMLSVKTVHSLHSPEGESLGENATEMYAVSRDALSRARCLAVSPQQEAARSAFIRSLEDYLEAGDILRNSTPLTDEESEIALRYISDGCTHLLQAMSECSGDTPGFTDEFLTSMHFAESPAPDDEFADALPLLKRHCYDDPAGENMISLMVESTGRISSITDRNETRERFEPEAGHIFLLVTVKVTNLGHKGSGALYTIDTPDREAFSLHYQGMQHSPLELPSETSVGNIYTKSRLERYDSKRSNLVFEVPASLNVSEAYVAADLGQAGRPVWTLGSRMGDGA</sequence>
<dbReference type="AlphaFoldDB" id="A0A0W8FG95"/>
<dbReference type="EMBL" id="LNQE01001247">
    <property type="protein sequence ID" value="KUG19898.1"/>
    <property type="molecule type" value="Genomic_DNA"/>
</dbReference>
<name>A0A0W8FG95_9ZZZZ</name>
<accession>A0A0W8FG95</accession>
<evidence type="ECO:0000313" key="1">
    <source>
        <dbReference type="EMBL" id="KUG19898.1"/>
    </source>
</evidence>
<evidence type="ECO:0008006" key="2">
    <source>
        <dbReference type="Google" id="ProtNLM"/>
    </source>
</evidence>
<proteinExistence type="predicted"/>
<gene>
    <name evidence="1" type="ORF">ASZ90_010372</name>
</gene>
<organism evidence="1">
    <name type="scientific">hydrocarbon metagenome</name>
    <dbReference type="NCBI Taxonomy" id="938273"/>
    <lineage>
        <taxon>unclassified sequences</taxon>
        <taxon>metagenomes</taxon>
        <taxon>ecological metagenomes</taxon>
    </lineage>
</organism>
<reference evidence="1" key="1">
    <citation type="journal article" date="2015" name="Proc. Natl. Acad. Sci. U.S.A.">
        <title>Networks of energetic and metabolic interactions define dynamics in microbial communities.</title>
        <authorList>
            <person name="Embree M."/>
            <person name="Liu J.K."/>
            <person name="Al-Bassam M.M."/>
            <person name="Zengler K."/>
        </authorList>
    </citation>
    <scope>NUCLEOTIDE SEQUENCE</scope>
</reference>
<comment type="caution">
    <text evidence="1">The sequence shown here is derived from an EMBL/GenBank/DDBJ whole genome shotgun (WGS) entry which is preliminary data.</text>
</comment>
<protein>
    <recommendedName>
        <fullName evidence="2">DUF4352 domain-containing protein</fullName>
    </recommendedName>
</protein>